<keyword evidence="3" id="KW-1185">Reference proteome</keyword>
<organism evidence="2 3">
    <name type="scientific">Microterricola viridarii</name>
    <dbReference type="NCBI Taxonomy" id="412690"/>
    <lineage>
        <taxon>Bacteria</taxon>
        <taxon>Bacillati</taxon>
        <taxon>Actinomycetota</taxon>
        <taxon>Actinomycetes</taxon>
        <taxon>Micrococcales</taxon>
        <taxon>Microbacteriaceae</taxon>
        <taxon>Microterricola</taxon>
    </lineage>
</organism>
<dbReference type="PANTHER" id="PTHR22642:SF2">
    <property type="entry name" value="PROTEIN LONG AFTER FAR-RED 3"/>
    <property type="match status" value="1"/>
</dbReference>
<evidence type="ECO:0000259" key="1">
    <source>
        <dbReference type="Pfam" id="PF07969"/>
    </source>
</evidence>
<dbReference type="Gene3D" id="3.20.20.140">
    <property type="entry name" value="Metal-dependent hydrolases"/>
    <property type="match status" value="1"/>
</dbReference>
<dbReference type="PANTHER" id="PTHR22642">
    <property type="entry name" value="IMIDAZOLONEPROPIONASE"/>
    <property type="match status" value="1"/>
</dbReference>
<dbReference type="Pfam" id="PF07969">
    <property type="entry name" value="Amidohydro_3"/>
    <property type="match status" value="1"/>
</dbReference>
<sequence length="530" mass="56138">MVTTLYTHPRILLPGTAPGAQRADAILVKRGTITAVGERRALRDAAPSAREVALPGAAIVAGFHDAHIHTGSVARDMDAVDLRAARHKQEALDTLRGYLTERPGTGWVSGGYWDANGWPGGLPSRHDLDRVCADRPVALSSLDGHSIWVNSLGLRRVGIDAASPDPAGGLILRDADGREPSGVLRESAADAVIELAERELNDALPALLERAQERLLAMGLTHLTDLDGESTRLSFESMRAAGRLKLRVHKGIPHEDLDRAIDEGWRTGSGDRWITTGPVKLFSDGALGSHSAHMLSDFADDPGNHGVEVLPVEELAALVVRANSRGIAVATHAIGDRANRNVLDAYAAAVAITRAAGLRNRIEHAQHIARDDIARFAELGVVASLQPTHCTTDFRLARRRLGDRALANYAWRSLLNSGARVAFGSDAPIEPANPMYGVHAAVTRQNRASEPVGGFEPDERLGVDEALGLYSAGAAYAAGLETVTGRIAAGNFADFVALDADPHAVDPAALATISAAATIVDGDVVYASNR</sequence>
<evidence type="ECO:0000313" key="3">
    <source>
        <dbReference type="Proteomes" id="UP000058305"/>
    </source>
</evidence>
<dbReference type="SUPFAM" id="SSF51338">
    <property type="entry name" value="Composite domain of metallo-dependent hydrolases"/>
    <property type="match status" value="1"/>
</dbReference>
<dbReference type="GO" id="GO:0016810">
    <property type="term" value="F:hydrolase activity, acting on carbon-nitrogen (but not peptide) bonds"/>
    <property type="evidence" value="ECO:0007669"/>
    <property type="project" value="InterPro"/>
</dbReference>
<dbReference type="OrthoDB" id="3238066at2"/>
<dbReference type="InterPro" id="IPR033932">
    <property type="entry name" value="YtcJ-like"/>
</dbReference>
<dbReference type="Proteomes" id="UP000058305">
    <property type="component" value="Chromosome"/>
</dbReference>
<reference evidence="2 3" key="1">
    <citation type="journal article" date="2016" name="J. Biotechnol.">
        <title>First complete genome sequence of a species in the genus Microterricola, an extremophilic cold active enzyme producing bacterial strain ERGS5:02 isolated from Sikkim Himalaya.</title>
        <authorList>
            <person name="Himanshu"/>
            <person name="Swarnkar M.K."/>
            <person name="Singh D."/>
            <person name="Kumar R."/>
        </authorList>
    </citation>
    <scope>NUCLEOTIDE SEQUENCE [LARGE SCALE GENOMIC DNA]</scope>
    <source>
        <strain evidence="2 3">ERGS5:02</strain>
    </source>
</reference>
<dbReference type="EMBL" id="CP014145">
    <property type="protein sequence ID" value="AMB58866.1"/>
    <property type="molecule type" value="Genomic_DNA"/>
</dbReference>
<proteinExistence type="predicted"/>
<reference evidence="3" key="2">
    <citation type="submission" date="2016-01" db="EMBL/GenBank/DDBJ databases">
        <title>First complete genome sequence of a species in the genus Microterricola, an extremophilic cold active enzyme producing strain ERGS5:02 isolated from Sikkim Himalaya.</title>
        <authorList>
            <person name="Kumar R."/>
            <person name="Singh D."/>
            <person name="Swarnkar M.K."/>
        </authorList>
    </citation>
    <scope>NUCLEOTIDE SEQUENCE [LARGE SCALE GENOMIC DNA]</scope>
    <source>
        <strain evidence="3">ERGS5:02</strain>
    </source>
</reference>
<dbReference type="KEGG" id="mvd:AWU67_08290"/>
<dbReference type="InterPro" id="IPR032466">
    <property type="entry name" value="Metal_Hydrolase"/>
</dbReference>
<dbReference type="SUPFAM" id="SSF51556">
    <property type="entry name" value="Metallo-dependent hydrolases"/>
    <property type="match status" value="1"/>
</dbReference>
<dbReference type="AlphaFoldDB" id="A0A0X8E4E8"/>
<accession>A0A0X8E4E8</accession>
<evidence type="ECO:0000313" key="2">
    <source>
        <dbReference type="EMBL" id="AMB58866.1"/>
    </source>
</evidence>
<dbReference type="CDD" id="cd01300">
    <property type="entry name" value="YtcJ_like"/>
    <property type="match status" value="1"/>
</dbReference>
<dbReference type="Gene3D" id="2.30.40.10">
    <property type="entry name" value="Urease, subunit C, domain 1"/>
    <property type="match status" value="1"/>
</dbReference>
<dbReference type="Gene3D" id="3.10.310.70">
    <property type="match status" value="1"/>
</dbReference>
<dbReference type="InterPro" id="IPR013108">
    <property type="entry name" value="Amidohydro_3"/>
</dbReference>
<dbReference type="RefSeq" id="WP_067227800.1">
    <property type="nucleotide sequence ID" value="NZ_CP014145.1"/>
</dbReference>
<name>A0A0X8E4E8_9MICO</name>
<feature type="domain" description="Amidohydrolase 3" evidence="1">
    <location>
        <begin position="51"/>
        <end position="526"/>
    </location>
</feature>
<protein>
    <recommendedName>
        <fullName evidence="1">Amidohydrolase 3 domain-containing protein</fullName>
    </recommendedName>
</protein>
<gene>
    <name evidence="2" type="ORF">AWU67_08290</name>
</gene>
<dbReference type="InterPro" id="IPR011059">
    <property type="entry name" value="Metal-dep_hydrolase_composite"/>
</dbReference>